<dbReference type="SMART" id="SM00283">
    <property type="entry name" value="MA"/>
    <property type="match status" value="1"/>
</dbReference>
<dbReference type="Pfam" id="PF00672">
    <property type="entry name" value="HAMP"/>
    <property type="match status" value="1"/>
</dbReference>
<dbReference type="PANTHER" id="PTHR43531">
    <property type="entry name" value="PROTEIN ICFG"/>
    <property type="match status" value="1"/>
</dbReference>
<proteinExistence type="inferred from homology"/>
<dbReference type="PANTHER" id="PTHR43531:SF11">
    <property type="entry name" value="METHYL-ACCEPTING CHEMOTAXIS PROTEIN 3"/>
    <property type="match status" value="1"/>
</dbReference>
<evidence type="ECO:0000256" key="5">
    <source>
        <dbReference type="SAM" id="Phobius"/>
    </source>
</evidence>
<dbReference type="SMART" id="SM00304">
    <property type="entry name" value="HAMP"/>
    <property type="match status" value="1"/>
</dbReference>
<dbReference type="InterPro" id="IPR004090">
    <property type="entry name" value="Chemotax_Me-accpt_rcpt"/>
</dbReference>
<organism evidence="8 9">
    <name type="scientific">Agrobacterium larrymoorei</name>
    <dbReference type="NCBI Taxonomy" id="160699"/>
    <lineage>
        <taxon>Bacteria</taxon>
        <taxon>Pseudomonadati</taxon>
        <taxon>Pseudomonadota</taxon>
        <taxon>Alphaproteobacteria</taxon>
        <taxon>Hyphomicrobiales</taxon>
        <taxon>Rhizobiaceae</taxon>
        <taxon>Rhizobium/Agrobacterium group</taxon>
        <taxon>Agrobacterium</taxon>
    </lineage>
</organism>
<protein>
    <submittedName>
        <fullName evidence="8">Methyl-accepting chemotaxis protein</fullName>
    </submittedName>
</protein>
<dbReference type="CDD" id="cd06225">
    <property type="entry name" value="HAMP"/>
    <property type="match status" value="1"/>
</dbReference>
<dbReference type="InterPro" id="IPR004089">
    <property type="entry name" value="MCPsignal_dom"/>
</dbReference>
<evidence type="ECO:0000256" key="3">
    <source>
        <dbReference type="PROSITE-ProRule" id="PRU00284"/>
    </source>
</evidence>
<name>A0ABU0UEP2_9HYPH</name>
<comment type="similarity">
    <text evidence="2">Belongs to the methyl-accepting chemotaxis (MCP) protein family.</text>
</comment>
<feature type="domain" description="HAMP" evidence="7">
    <location>
        <begin position="208"/>
        <end position="260"/>
    </location>
</feature>
<dbReference type="PRINTS" id="PR00260">
    <property type="entry name" value="CHEMTRNSDUCR"/>
</dbReference>
<feature type="compositionally biased region" description="Low complexity" evidence="4">
    <location>
        <begin position="501"/>
        <end position="531"/>
    </location>
</feature>
<feature type="compositionally biased region" description="Basic and acidic residues" evidence="4">
    <location>
        <begin position="320"/>
        <end position="330"/>
    </location>
</feature>
<keyword evidence="1" id="KW-0145">Chemotaxis</keyword>
<keyword evidence="3" id="KW-0807">Transducer</keyword>
<dbReference type="Gene3D" id="1.10.287.950">
    <property type="entry name" value="Methyl-accepting chemotaxis protein"/>
    <property type="match status" value="1"/>
</dbReference>
<keyword evidence="5" id="KW-1133">Transmembrane helix</keyword>
<keyword evidence="5" id="KW-0472">Membrane</keyword>
<feature type="compositionally biased region" description="Polar residues" evidence="4">
    <location>
        <begin position="532"/>
        <end position="541"/>
    </location>
</feature>
<gene>
    <name evidence="8" type="ORF">QE408_000538</name>
</gene>
<dbReference type="PROSITE" id="PS50885">
    <property type="entry name" value="HAMP"/>
    <property type="match status" value="1"/>
</dbReference>
<feature type="transmembrane region" description="Helical" evidence="5">
    <location>
        <begin position="185"/>
        <end position="206"/>
    </location>
</feature>
<feature type="region of interest" description="Disordered" evidence="4">
    <location>
        <begin position="501"/>
        <end position="565"/>
    </location>
</feature>
<feature type="compositionally biased region" description="Low complexity" evidence="4">
    <location>
        <begin position="271"/>
        <end position="306"/>
    </location>
</feature>
<dbReference type="Pfam" id="PF00015">
    <property type="entry name" value="MCPsignal"/>
    <property type="match status" value="1"/>
</dbReference>
<dbReference type="Proteomes" id="UP001224781">
    <property type="component" value="Unassembled WGS sequence"/>
</dbReference>
<dbReference type="PROSITE" id="PS50111">
    <property type="entry name" value="CHEMOTAXIS_TRANSDUC_2"/>
    <property type="match status" value="1"/>
</dbReference>
<reference evidence="8 9" key="1">
    <citation type="submission" date="2023-07" db="EMBL/GenBank/DDBJ databases">
        <title>Functional and genomic diversity of the sorghum phyllosphere microbiome.</title>
        <authorList>
            <person name="Shade A."/>
        </authorList>
    </citation>
    <scope>NUCLEOTIDE SEQUENCE [LARGE SCALE GENOMIC DNA]</scope>
    <source>
        <strain evidence="8 9">SORGH_AS_1126</strain>
    </source>
</reference>
<evidence type="ECO:0000256" key="1">
    <source>
        <dbReference type="ARBA" id="ARBA00022500"/>
    </source>
</evidence>
<feature type="domain" description="Methyl-accepting transducer" evidence="6">
    <location>
        <begin position="265"/>
        <end position="480"/>
    </location>
</feature>
<keyword evidence="9" id="KW-1185">Reference proteome</keyword>
<dbReference type="InterPro" id="IPR024478">
    <property type="entry name" value="HlyB_4HB_MCP"/>
</dbReference>
<evidence type="ECO:0000259" key="6">
    <source>
        <dbReference type="PROSITE" id="PS50111"/>
    </source>
</evidence>
<dbReference type="Pfam" id="PF12729">
    <property type="entry name" value="4HB_MCP_1"/>
    <property type="match status" value="1"/>
</dbReference>
<dbReference type="RefSeq" id="WP_306928312.1">
    <property type="nucleotide sequence ID" value="NZ_JAUTBL010000001.1"/>
</dbReference>
<dbReference type="InterPro" id="IPR003660">
    <property type="entry name" value="HAMP_dom"/>
</dbReference>
<evidence type="ECO:0000313" key="9">
    <source>
        <dbReference type="Proteomes" id="UP001224781"/>
    </source>
</evidence>
<evidence type="ECO:0000256" key="4">
    <source>
        <dbReference type="SAM" id="MobiDB-lite"/>
    </source>
</evidence>
<sequence length="565" mass="59658">MRFTIKLKLTLIFTLLVGLMAGCAIFGISGLNQLATLQDAMMTGPIQQDDVANDLAKAFDGLGLAEGDLLLATTEQKMNAAFETIEEERKNFRTALNAGEAAAPEEFKSKWMEIREFWAGYEKLEDSLVGYMKTGRRDDALALNQNEGTVAGQKLDALTESLSSLTEAAVKKADEASDATYQSTFSTLVIIASVAGVVSIVSAIWISISISRGLTRATTAVRKVAEGDLTENIQVTSRDEIGVLITHVNDMVERLRGVVGDALAAAGNVSSGSQELSSSSEQLSQGATEQASSAEEASASMEEMAANIKQNADNAAQTEKIARQSSKDAEASGEAVGRAVVAMRTIAQKISIVQEIARQTDLLALNAAVEAARAGEHGKGFAVVASEVRKLAERSQAAAAEISSLSGETVQVATEAGDMLNRLVPDIRKTAELVAEISAACREQDIGASQINEAIQQLDKVTQQNSGASEEVSATSEELAAQAEELQASIAFFKVDRANANRRAAPDRPAATAATHRPAAKPAAPVRRPAPSQSVHAQQARANGFALDMSMGGPDENDQDFKQSA</sequence>
<dbReference type="EMBL" id="JAUTBL010000001">
    <property type="protein sequence ID" value="MDQ1183416.1"/>
    <property type="molecule type" value="Genomic_DNA"/>
</dbReference>
<evidence type="ECO:0000313" key="8">
    <source>
        <dbReference type="EMBL" id="MDQ1183416.1"/>
    </source>
</evidence>
<evidence type="ECO:0000259" key="7">
    <source>
        <dbReference type="PROSITE" id="PS50885"/>
    </source>
</evidence>
<dbReference type="PROSITE" id="PS51257">
    <property type="entry name" value="PROKAR_LIPOPROTEIN"/>
    <property type="match status" value="1"/>
</dbReference>
<accession>A0ABU0UEP2</accession>
<feature type="region of interest" description="Disordered" evidence="4">
    <location>
        <begin position="271"/>
        <end position="334"/>
    </location>
</feature>
<feature type="compositionally biased region" description="Polar residues" evidence="4">
    <location>
        <begin position="308"/>
        <end position="317"/>
    </location>
</feature>
<keyword evidence="5" id="KW-0812">Transmembrane</keyword>
<evidence type="ECO:0000256" key="2">
    <source>
        <dbReference type="ARBA" id="ARBA00029447"/>
    </source>
</evidence>
<dbReference type="SUPFAM" id="SSF58104">
    <property type="entry name" value="Methyl-accepting chemotaxis protein (MCP) signaling domain"/>
    <property type="match status" value="1"/>
</dbReference>
<dbReference type="InterPro" id="IPR051310">
    <property type="entry name" value="MCP_chemotaxis"/>
</dbReference>
<comment type="caution">
    <text evidence="8">The sequence shown here is derived from an EMBL/GenBank/DDBJ whole genome shotgun (WGS) entry which is preliminary data.</text>
</comment>